<reference evidence="2" key="1">
    <citation type="thesis" date="2020" institute="ProQuest LLC" country="789 East Eisenhower Parkway, Ann Arbor, MI, USA">
        <title>Comparative Genomics and Chromosome Evolution.</title>
        <authorList>
            <person name="Mudd A.B."/>
        </authorList>
    </citation>
    <scope>NUCLEOTIDE SEQUENCE</scope>
    <source>
        <strain evidence="2">HN-11 Male</strain>
        <tissue evidence="2">Kidney and liver</tissue>
    </source>
</reference>
<name>A0A8J6C234_ELECQ</name>
<proteinExistence type="predicted"/>
<evidence type="ECO:0000256" key="1">
    <source>
        <dbReference type="SAM" id="MobiDB-lite"/>
    </source>
</evidence>
<feature type="region of interest" description="Disordered" evidence="1">
    <location>
        <begin position="39"/>
        <end position="126"/>
    </location>
</feature>
<sequence length="126" mass="13159">MAGSPGRRSCQTPSAASWCPRRVTAAGCCSPRRTAATWAAPRTASAASRRPCRPPRSGASTWPCTRRSPSTASPASGTRGSGRRARSCRWSGTCRGGWTPSSRCSSRTAATASRAPTTACWPWTAA</sequence>
<protein>
    <submittedName>
        <fullName evidence="2">Uncharacterized protein</fullName>
    </submittedName>
</protein>
<dbReference type="EMBL" id="WNTK01052141">
    <property type="protein sequence ID" value="KAG9460627.1"/>
    <property type="molecule type" value="Genomic_DNA"/>
</dbReference>
<organism evidence="2 3">
    <name type="scientific">Eleutherodactylus coqui</name>
    <name type="common">Puerto Rican coqui</name>
    <dbReference type="NCBI Taxonomy" id="57060"/>
    <lineage>
        <taxon>Eukaryota</taxon>
        <taxon>Metazoa</taxon>
        <taxon>Chordata</taxon>
        <taxon>Craniata</taxon>
        <taxon>Vertebrata</taxon>
        <taxon>Euteleostomi</taxon>
        <taxon>Amphibia</taxon>
        <taxon>Batrachia</taxon>
        <taxon>Anura</taxon>
        <taxon>Neobatrachia</taxon>
        <taxon>Hyloidea</taxon>
        <taxon>Eleutherodactylidae</taxon>
        <taxon>Eleutherodactylinae</taxon>
        <taxon>Eleutherodactylus</taxon>
        <taxon>Eleutherodactylus</taxon>
    </lineage>
</organism>
<comment type="caution">
    <text evidence="2">The sequence shown here is derived from an EMBL/GenBank/DDBJ whole genome shotgun (WGS) entry which is preliminary data.</text>
</comment>
<evidence type="ECO:0000313" key="2">
    <source>
        <dbReference type="EMBL" id="KAG9460627.1"/>
    </source>
</evidence>
<feature type="compositionally biased region" description="Low complexity" evidence="1">
    <location>
        <begin position="99"/>
        <end position="126"/>
    </location>
</feature>
<dbReference type="AlphaFoldDB" id="A0A8J6C234"/>
<gene>
    <name evidence="2" type="ORF">GDO78_020611</name>
</gene>
<evidence type="ECO:0000313" key="3">
    <source>
        <dbReference type="Proteomes" id="UP000770717"/>
    </source>
</evidence>
<accession>A0A8J6C234</accession>
<dbReference type="Proteomes" id="UP000770717">
    <property type="component" value="Unassembled WGS sequence"/>
</dbReference>
<feature type="compositionally biased region" description="Low complexity" evidence="1">
    <location>
        <begin position="39"/>
        <end position="60"/>
    </location>
</feature>
<keyword evidence="3" id="KW-1185">Reference proteome</keyword>